<organism evidence="2 3">
    <name type="scientific">Porphyromonas macacae</name>
    <dbReference type="NCBI Taxonomy" id="28115"/>
    <lineage>
        <taxon>Bacteria</taxon>
        <taxon>Pseudomonadati</taxon>
        <taxon>Bacteroidota</taxon>
        <taxon>Bacteroidia</taxon>
        <taxon>Bacteroidales</taxon>
        <taxon>Porphyromonadaceae</taxon>
        <taxon>Porphyromonas</taxon>
    </lineage>
</organism>
<dbReference type="CDD" id="cd01653">
    <property type="entry name" value="GATase1"/>
    <property type="match status" value="1"/>
</dbReference>
<accession>A0A0A2EFY8</accession>
<dbReference type="InterPro" id="IPR029062">
    <property type="entry name" value="Class_I_gatase-like"/>
</dbReference>
<feature type="domain" description="Biotin-protein ligase N-terminal" evidence="1">
    <location>
        <begin position="36"/>
        <end position="245"/>
    </location>
</feature>
<dbReference type="SUPFAM" id="SSF52317">
    <property type="entry name" value="Class I glutamine amidotransferase-like"/>
    <property type="match status" value="1"/>
</dbReference>
<proteinExistence type="predicted"/>
<dbReference type="EMBL" id="JRFA01000002">
    <property type="protein sequence ID" value="KGN76365.1"/>
    <property type="molecule type" value="Genomic_DNA"/>
</dbReference>
<protein>
    <recommendedName>
        <fullName evidence="1">Biotin-protein ligase N-terminal domain-containing protein</fullName>
    </recommendedName>
</protein>
<dbReference type="RefSeq" id="WP_036872622.1">
    <property type="nucleotide sequence ID" value="NZ_JRFA01000002.1"/>
</dbReference>
<gene>
    <name evidence="2" type="ORF">HQ47_00840</name>
</gene>
<reference evidence="2 3" key="1">
    <citation type="submission" date="2014-09" db="EMBL/GenBank/DDBJ databases">
        <title>Draft Genome Sequence of Porphyromonas macacae COT-192_OH2859.</title>
        <authorList>
            <person name="Wallis C."/>
            <person name="Deusch O."/>
            <person name="O'Flynn C."/>
            <person name="Davis I."/>
            <person name="Horsfall A."/>
            <person name="Kirkwood N."/>
            <person name="Harris S."/>
            <person name="Eisen J.A."/>
            <person name="Coil D.A."/>
            <person name="Darling A.E."/>
            <person name="Jospin G."/>
            <person name="Alexiev A."/>
        </authorList>
    </citation>
    <scope>NUCLEOTIDE SEQUENCE [LARGE SCALE GENOMIC DNA]</scope>
    <source>
        <strain evidence="3">COT-192 OH2859</strain>
    </source>
</reference>
<dbReference type="OrthoDB" id="1010719at2"/>
<evidence type="ECO:0000313" key="3">
    <source>
        <dbReference type="Proteomes" id="UP000030103"/>
    </source>
</evidence>
<name>A0A0A2EFY8_9PORP</name>
<keyword evidence="3" id="KW-1185">Reference proteome</keyword>
<evidence type="ECO:0000259" key="1">
    <source>
        <dbReference type="Pfam" id="PF09825"/>
    </source>
</evidence>
<comment type="caution">
    <text evidence="2">The sequence shown here is derived from an EMBL/GenBank/DDBJ whole genome shotgun (WGS) entry which is preliminary data.</text>
</comment>
<dbReference type="Pfam" id="PF09825">
    <property type="entry name" value="BPL_N"/>
    <property type="match status" value="1"/>
</dbReference>
<dbReference type="Proteomes" id="UP000030103">
    <property type="component" value="Unassembled WGS sequence"/>
</dbReference>
<dbReference type="InterPro" id="IPR019197">
    <property type="entry name" value="Biotin-prot_ligase_N"/>
</dbReference>
<dbReference type="STRING" id="28115.HQ47_00840"/>
<dbReference type="AlphaFoldDB" id="A0A0A2EFY8"/>
<dbReference type="Gene3D" id="3.40.50.880">
    <property type="match status" value="1"/>
</dbReference>
<dbReference type="PROSITE" id="PS51257">
    <property type="entry name" value="PROKAR_LIPOPROTEIN"/>
    <property type="match status" value="1"/>
</dbReference>
<dbReference type="PROSITE" id="PS51273">
    <property type="entry name" value="GATASE_TYPE_1"/>
    <property type="match status" value="1"/>
</dbReference>
<sequence>MGRRLTILMLLLFSVILCGCTNRRKELVPNESNSIKVGVFKGYGGAAVCIREAYAACLIDPGMEVTYITPDDISRGSLQGLDAFIIPGGSGSRQYMDMGESNRETLKKWVKEGGTVFGICAGAYMLSNTPEYACMNMIGAKAIDIEHDNRGHGICKVTLTPEGKKTFPEVADRDTLYLMYYEGPALVNADEADAPRYNILGTMMSDVHIEGNAPANMTGNKPFFTHTRYGKGHVIGSVGHPEATPGMQWMVPRLLRAAMGAELIAYNDVSVDPDKFNKEILCTEDVAVREKEIFMLLQKEATSKEKIEAIEYLFSVCSWDGKNWVRGMLYEQNPSVQLAAARYMNHSGYTAFFDDMKEAVRIQKDPVVQQKLQKQCDSLLLQIRGKSW</sequence>
<dbReference type="eggNOG" id="COG4285">
    <property type="taxonomic scope" value="Bacteria"/>
</dbReference>
<evidence type="ECO:0000313" key="2">
    <source>
        <dbReference type="EMBL" id="KGN76365.1"/>
    </source>
</evidence>